<feature type="region of interest" description="Disordered" evidence="2">
    <location>
        <begin position="340"/>
        <end position="359"/>
    </location>
</feature>
<protein>
    <submittedName>
        <fullName evidence="3">Uncharacterized protein</fullName>
    </submittedName>
</protein>
<reference evidence="3" key="1">
    <citation type="submission" date="2021-02" db="EMBL/GenBank/DDBJ databases">
        <authorList>
            <person name="Steward A R."/>
        </authorList>
    </citation>
    <scope>NUCLEOTIDE SEQUENCE</scope>
</reference>
<accession>A0A821UHT7</accession>
<dbReference type="EMBL" id="CAJOBZ010000031">
    <property type="protein sequence ID" value="CAF4889906.1"/>
    <property type="molecule type" value="Genomic_DNA"/>
</dbReference>
<dbReference type="InterPro" id="IPR043502">
    <property type="entry name" value="DNA/RNA_pol_sf"/>
</dbReference>
<proteinExistence type="predicted"/>
<name>A0A821UHT7_9NEOP</name>
<evidence type="ECO:0000256" key="2">
    <source>
        <dbReference type="SAM" id="MobiDB-lite"/>
    </source>
</evidence>
<evidence type="ECO:0000313" key="3">
    <source>
        <dbReference type="EMBL" id="CAF4889906.1"/>
    </source>
</evidence>
<dbReference type="Proteomes" id="UP000663880">
    <property type="component" value="Unassembled WGS sequence"/>
</dbReference>
<dbReference type="GO" id="GO:0071897">
    <property type="term" value="P:DNA biosynthetic process"/>
    <property type="evidence" value="ECO:0007669"/>
    <property type="project" value="UniProtKB-ARBA"/>
</dbReference>
<dbReference type="SUPFAM" id="SSF56672">
    <property type="entry name" value="DNA/RNA polymerases"/>
    <property type="match status" value="1"/>
</dbReference>
<feature type="compositionally biased region" description="Polar residues" evidence="2">
    <location>
        <begin position="342"/>
        <end position="358"/>
    </location>
</feature>
<feature type="coiled-coil region" evidence="1">
    <location>
        <begin position="147"/>
        <end position="201"/>
    </location>
</feature>
<keyword evidence="1" id="KW-0175">Coiled coil</keyword>
<comment type="caution">
    <text evidence="3">The sequence shown here is derived from an EMBL/GenBank/DDBJ whole genome shotgun (WGS) entry which is preliminary data.</text>
</comment>
<dbReference type="AlphaFoldDB" id="A0A821UHT7"/>
<evidence type="ECO:0000256" key="1">
    <source>
        <dbReference type="SAM" id="Coils"/>
    </source>
</evidence>
<sequence>MQHWTKWREQKKTLKKEDVVVNQDDNIFLFELFNLPPMRWRFVGKRSKRRPAKDTDDLSGLEGAEGELRRQNARSRLVERLGVSAGNLSDYGALTSVDNRLVRSPGEEELDDVVLLGIPEIKDRTAVRVRRIFEIAAKSGNLKSEFVRDLKIVAKEVNELVEDLAERCLGGEEGRRLQRDNTRLRAQVSDLGQEIGALRREMVDMNARFAQSERGVQDPSTAEGTPSLTPEALRQLIEGLLDGITSWSVTELHYPDPPNMSFFSEAGLSHFAGPRKPERWKQDTSPLFNKGNRGSRGAYINSQIDNQTTDEPGRPDAPTNKWLGHTWDCTSDHLDVHVPEHPTSNSKIPNGTWSTNRSGARRDHNRCLNGLLYDRGATLYTLELDDGFYSMFEDMKLDFLQNVENLDMLVRFSIKTPAFFPIRRSSYTSGLYLHYKLPLASGQTAIANTLLSIFSFLERRFKWLFSQSPSLVNRSVYDDYIRKHLKLISKWAFPLVFSRGPAYCFLMHMDMLGSKSPWTKDMVEADITKWTSGANQDLLSPYLDQIFQQWGFDTNAANFLSFKQFCNDPLRWGTSGGAKKATIGGEVYRSKWAWAFCRMMNKDGSFKNPDQYDLYDQAIREPEVCVVALKEEEKKTREIITTPMASYLRQSYLAYRWNRLPGDSPISNPEWLGQFQSTRYSWYGCADAERFDHSVSKDMV</sequence>
<keyword evidence="4" id="KW-1185">Reference proteome</keyword>
<dbReference type="OrthoDB" id="7487738at2759"/>
<evidence type="ECO:0000313" key="4">
    <source>
        <dbReference type="Proteomes" id="UP000663880"/>
    </source>
</evidence>
<feature type="region of interest" description="Disordered" evidence="2">
    <location>
        <begin position="275"/>
        <end position="298"/>
    </location>
</feature>
<feature type="region of interest" description="Disordered" evidence="2">
    <location>
        <begin position="44"/>
        <end position="65"/>
    </location>
</feature>
<gene>
    <name evidence="3" type="ORF">PMACD_LOCUS10363</name>
</gene>
<organism evidence="3 4">
    <name type="scientific">Pieris macdunnoughi</name>
    <dbReference type="NCBI Taxonomy" id="345717"/>
    <lineage>
        <taxon>Eukaryota</taxon>
        <taxon>Metazoa</taxon>
        <taxon>Ecdysozoa</taxon>
        <taxon>Arthropoda</taxon>
        <taxon>Hexapoda</taxon>
        <taxon>Insecta</taxon>
        <taxon>Pterygota</taxon>
        <taxon>Neoptera</taxon>
        <taxon>Endopterygota</taxon>
        <taxon>Lepidoptera</taxon>
        <taxon>Glossata</taxon>
        <taxon>Ditrysia</taxon>
        <taxon>Papilionoidea</taxon>
        <taxon>Pieridae</taxon>
        <taxon>Pierinae</taxon>
        <taxon>Pieris</taxon>
    </lineage>
</organism>